<dbReference type="STRING" id="1280953.HOC_14053"/>
<proteinExistence type="predicted"/>
<accession>A0A059G4I8</accession>
<dbReference type="InterPro" id="IPR029069">
    <property type="entry name" value="HotDog_dom_sf"/>
</dbReference>
<evidence type="ECO:0000313" key="2">
    <source>
        <dbReference type="EMBL" id="KDA01767.1"/>
    </source>
</evidence>
<dbReference type="InterPro" id="IPR052741">
    <property type="entry name" value="Mitochondrial_HTD2"/>
</dbReference>
<dbReference type="Pfam" id="PF13452">
    <property type="entry name" value="FAS1_DH_region"/>
    <property type="match status" value="1"/>
</dbReference>
<name>A0A059G4I8_9PROT</name>
<dbReference type="PANTHER" id="PTHR28152:SF1">
    <property type="entry name" value="HYDROXYACYL-THIOESTER DEHYDRATASE TYPE 2, MITOCHONDRIAL"/>
    <property type="match status" value="1"/>
</dbReference>
<dbReference type="PATRIC" id="fig|1280953.3.peg.2824"/>
<comment type="caution">
    <text evidence="2">The sequence shown here is derived from an EMBL/GenBank/DDBJ whole genome shotgun (WGS) entry which is preliminary data.</text>
</comment>
<dbReference type="OrthoDB" id="7183822at2"/>
<gene>
    <name evidence="2" type="ORF">HOC_14053</name>
</gene>
<dbReference type="Proteomes" id="UP000024942">
    <property type="component" value="Unassembled WGS sequence"/>
</dbReference>
<feature type="domain" description="FAS1-like dehydratase" evidence="1">
    <location>
        <begin position="17"/>
        <end position="137"/>
    </location>
</feature>
<dbReference type="PANTHER" id="PTHR28152">
    <property type="entry name" value="HYDROXYACYL-THIOESTER DEHYDRATASE TYPE 2, MITOCHONDRIAL"/>
    <property type="match status" value="1"/>
</dbReference>
<dbReference type="RefSeq" id="WP_035539603.1">
    <property type="nucleotide sequence ID" value="NZ_ARYL01000022.1"/>
</dbReference>
<dbReference type="EMBL" id="ARYL01000022">
    <property type="protein sequence ID" value="KDA01767.1"/>
    <property type="molecule type" value="Genomic_DNA"/>
</dbReference>
<reference evidence="2 3" key="1">
    <citation type="journal article" date="2014" name="Antonie Van Leeuwenhoek">
        <title>Hyphomonas beringensis sp. nov. and Hyphomonas chukchiensis sp. nov., isolated from surface seawater of the Bering Sea and Chukchi Sea.</title>
        <authorList>
            <person name="Li C."/>
            <person name="Lai Q."/>
            <person name="Li G."/>
            <person name="Dong C."/>
            <person name="Wang J."/>
            <person name="Liao Y."/>
            <person name="Shao Z."/>
        </authorList>
    </citation>
    <scope>NUCLEOTIDE SEQUENCE [LARGE SCALE GENOMIC DNA]</scope>
    <source>
        <strain evidence="2 3">SCH89</strain>
    </source>
</reference>
<dbReference type="GO" id="GO:0019171">
    <property type="term" value="F:(3R)-hydroxyacyl-[acyl-carrier-protein] dehydratase activity"/>
    <property type="evidence" value="ECO:0007669"/>
    <property type="project" value="TreeGrafter"/>
</dbReference>
<evidence type="ECO:0000259" key="1">
    <source>
        <dbReference type="Pfam" id="PF13452"/>
    </source>
</evidence>
<evidence type="ECO:0000313" key="3">
    <source>
        <dbReference type="Proteomes" id="UP000024942"/>
    </source>
</evidence>
<dbReference type="SUPFAM" id="SSF54637">
    <property type="entry name" value="Thioesterase/thiol ester dehydrase-isomerase"/>
    <property type="match status" value="2"/>
</dbReference>
<sequence length="279" mass="30845">MTAIDIDTLQDWVGTEETLTDCVREPAVRQFRHTLEDYLVDADQEIVPPGFHWTLFQPMVPSAHLGEDGHTRSLGLLPEMPLPSRMWAGGDVMFRSPLGIGDEVVRHTKVDRIEEKAGGSGTLIFVTLSHEIEVRGRAHISETQTLVYRNPGMPAGRGLPGREQGTGRPFRADSVMLFRYSALTFNSHRIHYDRSYAQDVENYPDLVVHGPLQATLLINDVAASLGHSRIGFSYRGLAPLYVDETAYLCRTGGGAGEAWVERAPGDTTMKGKFVPVSKS</sequence>
<organism evidence="2 3">
    <name type="scientific">Hyphomonas oceanitis SCH89</name>
    <dbReference type="NCBI Taxonomy" id="1280953"/>
    <lineage>
        <taxon>Bacteria</taxon>
        <taxon>Pseudomonadati</taxon>
        <taxon>Pseudomonadota</taxon>
        <taxon>Alphaproteobacteria</taxon>
        <taxon>Hyphomonadales</taxon>
        <taxon>Hyphomonadaceae</taxon>
        <taxon>Hyphomonas</taxon>
    </lineage>
</organism>
<dbReference type="InterPro" id="IPR039569">
    <property type="entry name" value="FAS1-like_DH_region"/>
</dbReference>
<dbReference type="eggNOG" id="COG3777">
    <property type="taxonomic scope" value="Bacteria"/>
</dbReference>
<protein>
    <recommendedName>
        <fullName evidence="1">FAS1-like dehydratase domain-containing protein</fullName>
    </recommendedName>
</protein>
<keyword evidence="3" id="KW-1185">Reference proteome</keyword>
<dbReference type="AlphaFoldDB" id="A0A059G4I8"/>
<dbReference type="Gene3D" id="3.10.129.10">
    <property type="entry name" value="Hotdog Thioesterase"/>
    <property type="match status" value="2"/>
</dbReference>